<dbReference type="PRINTS" id="PR00046">
    <property type="entry name" value="SIGMA70FCT"/>
</dbReference>
<comment type="caution">
    <text evidence="8">The sequence shown here is derived from an EMBL/GenBank/DDBJ whole genome shotgun (WGS) entry which is preliminary data.</text>
</comment>
<dbReference type="Gene3D" id="1.20.140.160">
    <property type="match status" value="1"/>
</dbReference>
<evidence type="ECO:0000256" key="3">
    <source>
        <dbReference type="ARBA" id="ARBA00023125"/>
    </source>
</evidence>
<dbReference type="SUPFAM" id="SSF88659">
    <property type="entry name" value="Sigma3 and sigma4 domains of RNA polymerase sigma factors"/>
    <property type="match status" value="2"/>
</dbReference>
<dbReference type="Pfam" id="PF04542">
    <property type="entry name" value="Sigma70_r2"/>
    <property type="match status" value="1"/>
</dbReference>
<evidence type="ECO:0000256" key="1">
    <source>
        <dbReference type="ARBA" id="ARBA00023015"/>
    </source>
</evidence>
<reference evidence="8" key="1">
    <citation type="submission" date="2020-10" db="EMBL/GenBank/DDBJ databases">
        <authorList>
            <person name="Gilroy R."/>
        </authorList>
    </citation>
    <scope>NUCLEOTIDE SEQUENCE</scope>
    <source>
        <strain evidence="8">CHK195-11698</strain>
    </source>
</reference>
<keyword evidence="3 5" id="KW-0238">DNA-binding</keyword>
<keyword evidence="4 5" id="KW-0804">Transcription</keyword>
<accession>A0A9D1L0E7</accession>
<dbReference type="AlphaFoldDB" id="A0A9D1L0E7"/>
<gene>
    <name evidence="8" type="ORF">IAD15_06355</name>
</gene>
<comment type="similarity">
    <text evidence="5">Belongs to the sigma-70 factor family.</text>
</comment>
<keyword evidence="2 5" id="KW-0731">Sigma factor</keyword>
<dbReference type="PROSITE" id="PS00715">
    <property type="entry name" value="SIGMA70_1"/>
    <property type="match status" value="1"/>
</dbReference>
<feature type="domain" description="RNA polymerase sigma-70" evidence="6">
    <location>
        <begin position="67"/>
        <end position="80"/>
    </location>
</feature>
<dbReference type="GO" id="GO:0016987">
    <property type="term" value="F:sigma factor activity"/>
    <property type="evidence" value="ECO:0007669"/>
    <property type="project" value="UniProtKB-KW"/>
</dbReference>
<sequence>MSKYKVDICRIQTSRLQVLSSAEMTELLQAYHRAPNDELKEKMVMGNLKLVLSLVQRFSQRKENMDDLFQVGCVGLVKAIDNFNVDLQVQFSTYAVPLILGEMKRYLREISLLKVSRYLRDLAYHAGKLKEAYVSQYQKEPDHAYLAEALQVPLTDLEEALNSQQGLASLSDPVNGKDGDQLTLADQIADQMADPGHMQDHIALQAALEKLEPRERYLVLQRYYEGRTQLELAEELYISQAQVSRLEKAALAHLRHFL</sequence>
<dbReference type="CDD" id="cd06171">
    <property type="entry name" value="Sigma70_r4"/>
    <property type="match status" value="1"/>
</dbReference>
<organism evidence="8 9">
    <name type="scientific">Candidatus Fimiplasma intestinipullorum</name>
    <dbReference type="NCBI Taxonomy" id="2840825"/>
    <lineage>
        <taxon>Bacteria</taxon>
        <taxon>Bacillati</taxon>
        <taxon>Bacillota</taxon>
        <taxon>Clostridia</taxon>
        <taxon>Eubacteriales</taxon>
        <taxon>Candidatus Fimiplasma</taxon>
    </lineage>
</organism>
<evidence type="ECO:0000259" key="6">
    <source>
        <dbReference type="PROSITE" id="PS00715"/>
    </source>
</evidence>
<comment type="function">
    <text evidence="5">Sigma factors are initiation factors that promote the attachment of RNA polymerase to specific initiation sites and are then released.</text>
</comment>
<reference evidence="8" key="2">
    <citation type="journal article" date="2021" name="PeerJ">
        <title>Extensive microbial diversity within the chicken gut microbiome revealed by metagenomics and culture.</title>
        <authorList>
            <person name="Gilroy R."/>
            <person name="Ravi A."/>
            <person name="Getino M."/>
            <person name="Pursley I."/>
            <person name="Horton D.L."/>
            <person name="Alikhan N.F."/>
            <person name="Baker D."/>
            <person name="Gharbi K."/>
            <person name="Hall N."/>
            <person name="Watson M."/>
            <person name="Adriaenssens E.M."/>
            <person name="Foster-Nyarko E."/>
            <person name="Jarju S."/>
            <person name="Secka A."/>
            <person name="Antonio M."/>
            <person name="Oren A."/>
            <person name="Chaudhuri R.R."/>
            <person name="La Ragione R."/>
            <person name="Hildebrand F."/>
            <person name="Pallen M.J."/>
        </authorList>
    </citation>
    <scope>NUCLEOTIDE SEQUENCE</scope>
    <source>
        <strain evidence="8">CHK195-11698</strain>
    </source>
</reference>
<dbReference type="PANTHER" id="PTHR30385">
    <property type="entry name" value="SIGMA FACTOR F FLAGELLAR"/>
    <property type="match status" value="1"/>
</dbReference>
<evidence type="ECO:0000313" key="9">
    <source>
        <dbReference type="Proteomes" id="UP000824175"/>
    </source>
</evidence>
<dbReference type="InterPro" id="IPR007627">
    <property type="entry name" value="RNA_pol_sigma70_r2"/>
</dbReference>
<dbReference type="Proteomes" id="UP000824175">
    <property type="component" value="Unassembled WGS sequence"/>
</dbReference>
<evidence type="ECO:0000256" key="2">
    <source>
        <dbReference type="ARBA" id="ARBA00023082"/>
    </source>
</evidence>
<dbReference type="PROSITE" id="PS00716">
    <property type="entry name" value="SIGMA70_2"/>
    <property type="match status" value="1"/>
</dbReference>
<dbReference type="EMBL" id="DVMJ01000053">
    <property type="protein sequence ID" value="HIU13675.1"/>
    <property type="molecule type" value="Genomic_DNA"/>
</dbReference>
<dbReference type="InterPro" id="IPR013325">
    <property type="entry name" value="RNA_pol_sigma_r2"/>
</dbReference>
<dbReference type="Pfam" id="PF04545">
    <property type="entry name" value="Sigma70_r4"/>
    <property type="match status" value="1"/>
</dbReference>
<dbReference type="Gene3D" id="1.20.120.1810">
    <property type="match status" value="1"/>
</dbReference>
<dbReference type="PANTHER" id="PTHR30385:SF4">
    <property type="entry name" value="RNA POLYMERASE SIGMA-E FACTOR"/>
    <property type="match status" value="1"/>
</dbReference>
<protein>
    <recommendedName>
        <fullName evidence="5">RNA polymerase sigma factor</fullName>
    </recommendedName>
</protein>
<dbReference type="NCBIfam" id="TIGR02937">
    <property type="entry name" value="sigma70-ECF"/>
    <property type="match status" value="1"/>
</dbReference>
<dbReference type="InterPro" id="IPR007630">
    <property type="entry name" value="RNA_pol_sigma70_r4"/>
</dbReference>
<proteinExistence type="inferred from homology"/>
<dbReference type="GO" id="GO:0006352">
    <property type="term" value="P:DNA-templated transcription initiation"/>
    <property type="evidence" value="ECO:0007669"/>
    <property type="project" value="InterPro"/>
</dbReference>
<evidence type="ECO:0000313" key="8">
    <source>
        <dbReference type="EMBL" id="HIU13675.1"/>
    </source>
</evidence>
<dbReference type="InterPro" id="IPR013324">
    <property type="entry name" value="RNA_pol_sigma_r3/r4-like"/>
</dbReference>
<dbReference type="SUPFAM" id="SSF88946">
    <property type="entry name" value="Sigma2 domain of RNA polymerase sigma factors"/>
    <property type="match status" value="1"/>
</dbReference>
<dbReference type="InterPro" id="IPR014284">
    <property type="entry name" value="RNA_pol_sigma-70_dom"/>
</dbReference>
<name>A0A9D1L0E7_9FIRM</name>
<dbReference type="GO" id="GO:0003677">
    <property type="term" value="F:DNA binding"/>
    <property type="evidence" value="ECO:0007669"/>
    <property type="project" value="UniProtKB-KW"/>
</dbReference>
<evidence type="ECO:0000256" key="4">
    <source>
        <dbReference type="ARBA" id="ARBA00023163"/>
    </source>
</evidence>
<evidence type="ECO:0000259" key="7">
    <source>
        <dbReference type="PROSITE" id="PS00716"/>
    </source>
</evidence>
<dbReference type="InterPro" id="IPR000943">
    <property type="entry name" value="RNA_pol_sigma70"/>
</dbReference>
<feature type="domain" description="RNA polymerase sigma-70" evidence="7">
    <location>
        <begin position="228"/>
        <end position="254"/>
    </location>
</feature>
<keyword evidence="1 5" id="KW-0805">Transcription regulation</keyword>
<evidence type="ECO:0000256" key="5">
    <source>
        <dbReference type="RuleBase" id="RU362124"/>
    </source>
</evidence>